<evidence type="ECO:0000256" key="3">
    <source>
        <dbReference type="ARBA" id="ARBA00022485"/>
    </source>
</evidence>
<dbReference type="InterPro" id="IPR005273">
    <property type="entry name" value="Ura-DNA_glyco_family4"/>
</dbReference>
<feature type="domain" description="Uracil-DNA glycosylase-like" evidence="10">
    <location>
        <begin position="92"/>
        <end position="251"/>
    </location>
</feature>
<evidence type="ECO:0000256" key="2">
    <source>
        <dbReference type="ARBA" id="ARBA00019403"/>
    </source>
</evidence>
<evidence type="ECO:0000256" key="7">
    <source>
        <dbReference type="ARBA" id="ARBA00023004"/>
    </source>
</evidence>
<keyword evidence="9" id="KW-0234">DNA repair</keyword>
<evidence type="ECO:0000256" key="1">
    <source>
        <dbReference type="ARBA" id="ARBA00006521"/>
    </source>
</evidence>
<evidence type="ECO:0000256" key="5">
    <source>
        <dbReference type="ARBA" id="ARBA00022763"/>
    </source>
</evidence>
<evidence type="ECO:0000256" key="8">
    <source>
        <dbReference type="ARBA" id="ARBA00023014"/>
    </source>
</evidence>
<gene>
    <name evidence="11" type="ORF">ACFQ00_13900</name>
</gene>
<evidence type="ECO:0000256" key="9">
    <source>
        <dbReference type="ARBA" id="ARBA00023204"/>
    </source>
</evidence>
<dbReference type="Gene3D" id="3.40.470.10">
    <property type="entry name" value="Uracil-DNA glycosylase-like domain"/>
    <property type="match status" value="1"/>
</dbReference>
<dbReference type="CDD" id="cd10030">
    <property type="entry name" value="UDG-F4_TTUDGA_SPO1dp_like"/>
    <property type="match status" value="1"/>
</dbReference>
<comment type="similarity">
    <text evidence="1">Belongs to the uracil-DNA glycosylase (UDG) superfamily. Type 4 (UDGa) family.</text>
</comment>
<proteinExistence type="inferred from homology"/>
<name>A0ABW3C749_SPHXN</name>
<evidence type="ECO:0000259" key="10">
    <source>
        <dbReference type="SMART" id="SM00986"/>
    </source>
</evidence>
<dbReference type="SUPFAM" id="SSF52141">
    <property type="entry name" value="Uracil-DNA glycosylase-like"/>
    <property type="match status" value="1"/>
</dbReference>
<dbReference type="InterPro" id="IPR036895">
    <property type="entry name" value="Uracil-DNA_glycosylase-like_sf"/>
</dbReference>
<dbReference type="Proteomes" id="UP001597124">
    <property type="component" value="Unassembled WGS sequence"/>
</dbReference>
<dbReference type="SMART" id="SM00986">
    <property type="entry name" value="UDG"/>
    <property type="match status" value="1"/>
</dbReference>
<sequence length="281" mass="31460">MWQRYYASIFNPARLKVAMMVKEMPRRYWKNLPEARLIPELIAGAQAREAVMVAQGGGVFPEKPPSTFEEIAEGISTCRRCPIGCNGTRAVPGEGPEQAQLLIVGEQLGDQEEQEGRPFVGPAGQLLDEHLNQAGFDRSLIRVTNAVKHFKFEQRGKRRIHQNPTAGEIDHCRWWLDAERRLVKPVIILALGASAGRAILGRTPSIGRECGRAIALPENSRLWLTVHPSYLLRVDIAVRHREEKRFQTDLCALKISLDALTHSPKAHCDRLRPSASVGRQS</sequence>
<keyword evidence="4" id="KW-0479">Metal-binding</keyword>
<protein>
    <recommendedName>
        <fullName evidence="2">Type-4 uracil-DNA glycosylase</fullName>
    </recommendedName>
</protein>
<comment type="caution">
    <text evidence="11">The sequence shown here is derived from an EMBL/GenBank/DDBJ whole genome shotgun (WGS) entry which is preliminary data.</text>
</comment>
<dbReference type="RefSeq" id="WP_381492009.1">
    <property type="nucleotide sequence ID" value="NZ_JBHTIK010000008.1"/>
</dbReference>
<keyword evidence="6" id="KW-0378">Hydrolase</keyword>
<reference evidence="12" key="1">
    <citation type="journal article" date="2019" name="Int. J. Syst. Evol. Microbiol.">
        <title>The Global Catalogue of Microorganisms (GCM) 10K type strain sequencing project: providing services to taxonomists for standard genome sequencing and annotation.</title>
        <authorList>
            <consortium name="The Broad Institute Genomics Platform"/>
            <consortium name="The Broad Institute Genome Sequencing Center for Infectious Disease"/>
            <person name="Wu L."/>
            <person name="Ma J."/>
        </authorList>
    </citation>
    <scope>NUCLEOTIDE SEQUENCE [LARGE SCALE GENOMIC DNA]</scope>
    <source>
        <strain evidence="12">CCUG 52537</strain>
    </source>
</reference>
<evidence type="ECO:0000256" key="6">
    <source>
        <dbReference type="ARBA" id="ARBA00022801"/>
    </source>
</evidence>
<accession>A0ABW3C749</accession>
<keyword evidence="8" id="KW-0411">Iron-sulfur</keyword>
<evidence type="ECO:0000313" key="11">
    <source>
        <dbReference type="EMBL" id="MFD0849424.1"/>
    </source>
</evidence>
<evidence type="ECO:0000256" key="4">
    <source>
        <dbReference type="ARBA" id="ARBA00022723"/>
    </source>
</evidence>
<dbReference type="InterPro" id="IPR025404">
    <property type="entry name" value="DUF4130"/>
</dbReference>
<keyword evidence="12" id="KW-1185">Reference proteome</keyword>
<keyword evidence="5" id="KW-0227">DNA damage</keyword>
<keyword evidence="7" id="KW-0408">Iron</keyword>
<dbReference type="SMART" id="SM00987">
    <property type="entry name" value="UreE_C"/>
    <property type="match status" value="1"/>
</dbReference>
<dbReference type="Pfam" id="PF03167">
    <property type="entry name" value="UDG"/>
    <property type="match status" value="1"/>
</dbReference>
<keyword evidence="3" id="KW-0004">4Fe-4S</keyword>
<organism evidence="11 12">
    <name type="scientific">Sphingosinicella xenopeptidilytica</name>
    <dbReference type="NCBI Taxonomy" id="364098"/>
    <lineage>
        <taxon>Bacteria</taxon>
        <taxon>Pseudomonadati</taxon>
        <taxon>Pseudomonadota</taxon>
        <taxon>Alphaproteobacteria</taxon>
        <taxon>Sphingomonadales</taxon>
        <taxon>Sphingosinicellaceae</taxon>
        <taxon>Sphingosinicella</taxon>
    </lineage>
</organism>
<dbReference type="PANTHER" id="PTHR33693">
    <property type="entry name" value="TYPE-5 URACIL-DNA GLYCOSYLASE"/>
    <property type="match status" value="1"/>
</dbReference>
<dbReference type="InterPro" id="IPR005122">
    <property type="entry name" value="Uracil-DNA_glycosylase-like"/>
</dbReference>
<dbReference type="NCBIfam" id="TIGR03914">
    <property type="entry name" value="UDG_fam_dom"/>
    <property type="match status" value="1"/>
</dbReference>
<dbReference type="PANTHER" id="PTHR33693:SF9">
    <property type="entry name" value="TYPE-4 URACIL-DNA GLYCOSYLASE"/>
    <property type="match status" value="1"/>
</dbReference>
<evidence type="ECO:0000313" key="12">
    <source>
        <dbReference type="Proteomes" id="UP001597124"/>
    </source>
</evidence>
<dbReference type="InterPro" id="IPR051536">
    <property type="entry name" value="UDG_Type-4/5"/>
</dbReference>
<dbReference type="Pfam" id="PF13566">
    <property type="entry name" value="DUF4130"/>
    <property type="match status" value="1"/>
</dbReference>
<dbReference type="EMBL" id="JBHTIK010000008">
    <property type="protein sequence ID" value="MFD0849424.1"/>
    <property type="molecule type" value="Genomic_DNA"/>
</dbReference>